<dbReference type="Gene3D" id="3.90.400.10">
    <property type="entry name" value="Oligo-1,6-glucosidase, Domain 2"/>
    <property type="match status" value="1"/>
</dbReference>
<sequence>MTVDDSSRAELDAAPETTTATSSHYAQLSPFHNMTVDQPHEDEAALVPVADDPSWYRHAVFYELLIHSFQDSNGDGVGDIPGLISRLDYLKWLGIDAIWLPPFFPSPLADGGYDISDYKGIDERFGTMDDFRALVEAAHERGLRIVLDMVMNHTSDQHPWFQSSRSDPNGPYGDFYVWRDRPNEYADARIIFVDSEVSNWTWDEERHQFFWHRFFSHQPDLNYENPAVREAMKDVVRFWCTTGVDGFRLDAIPYLFEEEGTNCENLPATHEFIADLRAMVEEEFPGTVMIAEANQPPHEVVAYFGTDEAPECHICFHFPIMPRIFAALREESSHGLREILAATPPLPKGGQWGVFLRNHDELTLEMVTDEERARMYEWYCPEERMRSNVGIRRRLMPLLHASRREVELAYALLLSLPGSPFLFYGDEIGMGDNVDLPDRFGVRTPMQWDDTPTMGFSDAPQDQWFLPGISSPTYDQRAVNVAEHATRPTSMLNWTRKMLNTRRKHAPFGFGDMTLLWSSDDAVLAFLRRDESETILCVNNLSTEPHSAKIHLPGMAGWHLYDLGSGNAFPDVRDDETVDITLPRHGFYWLGVTFLEPESEEEDE</sequence>
<evidence type="ECO:0000256" key="4">
    <source>
        <dbReference type="ARBA" id="ARBA00022723"/>
    </source>
</evidence>
<dbReference type="Gene3D" id="3.20.20.80">
    <property type="entry name" value="Glycosidases"/>
    <property type="match status" value="1"/>
</dbReference>
<dbReference type="Gene3D" id="2.60.40.1180">
    <property type="entry name" value="Golgi alpha-mannosidase II"/>
    <property type="match status" value="1"/>
</dbReference>
<evidence type="ECO:0000256" key="2">
    <source>
        <dbReference type="ARBA" id="ARBA00005496"/>
    </source>
</evidence>
<dbReference type="SMART" id="SM00642">
    <property type="entry name" value="Aamy"/>
    <property type="match status" value="1"/>
</dbReference>
<evidence type="ECO:0000256" key="1">
    <source>
        <dbReference type="ARBA" id="ARBA00001595"/>
    </source>
</evidence>
<dbReference type="CDD" id="cd11334">
    <property type="entry name" value="AmyAc_TreS"/>
    <property type="match status" value="1"/>
</dbReference>
<evidence type="ECO:0000313" key="10">
    <source>
        <dbReference type="EMBL" id="SDT97203.1"/>
    </source>
</evidence>
<keyword evidence="6" id="KW-0413">Isomerase</keyword>
<gene>
    <name evidence="10" type="ORF">SAMN04489714_1336</name>
</gene>
<dbReference type="PANTHER" id="PTHR10357:SF219">
    <property type="entry name" value="MALTOSE ALPHA-D-GLUCOSYLTRANSFERASE"/>
    <property type="match status" value="1"/>
</dbReference>
<comment type="catalytic activity">
    <reaction evidence="1">
        <text>D-maltose = alpha,alpha-trehalose</text>
        <dbReference type="Rhea" id="RHEA:15145"/>
        <dbReference type="ChEBI" id="CHEBI:16551"/>
        <dbReference type="ChEBI" id="CHEBI:17306"/>
        <dbReference type="EC" id="5.4.99.16"/>
    </reaction>
</comment>
<evidence type="ECO:0000259" key="9">
    <source>
        <dbReference type="SMART" id="SM00642"/>
    </source>
</evidence>
<feature type="domain" description="Glycosyl hydrolase family 13 catalytic" evidence="9">
    <location>
        <begin position="63"/>
        <end position="458"/>
    </location>
</feature>
<reference evidence="10 11" key="1">
    <citation type="submission" date="2016-10" db="EMBL/GenBank/DDBJ databases">
        <authorList>
            <person name="Varghese N."/>
            <person name="Submissions S."/>
        </authorList>
    </citation>
    <scope>NUCLEOTIDE SEQUENCE [LARGE SCALE GENOMIC DNA]</scope>
    <source>
        <strain evidence="10 11">DSM 9169</strain>
    </source>
</reference>
<evidence type="ECO:0000313" key="11">
    <source>
        <dbReference type="Proteomes" id="UP000198976"/>
    </source>
</evidence>
<dbReference type="SUPFAM" id="SSF51011">
    <property type="entry name" value="Glycosyl hydrolase domain"/>
    <property type="match status" value="1"/>
</dbReference>
<dbReference type="Pfam" id="PF16657">
    <property type="entry name" value="Malt_amylase_C"/>
    <property type="match status" value="1"/>
</dbReference>
<evidence type="ECO:0000256" key="5">
    <source>
        <dbReference type="ARBA" id="ARBA00022837"/>
    </source>
</evidence>
<dbReference type="InterPro" id="IPR017853">
    <property type="entry name" value="GH"/>
</dbReference>
<dbReference type="EMBL" id="LT629792">
    <property type="protein sequence ID" value="SDT97203.1"/>
    <property type="molecule type" value="Genomic_DNA"/>
</dbReference>
<dbReference type="Pfam" id="PF00128">
    <property type="entry name" value="Alpha-amylase"/>
    <property type="match status" value="1"/>
</dbReference>
<dbReference type="InterPro" id="IPR013780">
    <property type="entry name" value="Glyco_hydro_b"/>
</dbReference>
<protein>
    <recommendedName>
        <fullName evidence="3">maltose alpha-D-glucosyltransferase</fullName>
        <ecNumber evidence="3">5.4.99.16</ecNumber>
    </recommendedName>
    <alternativeName>
        <fullName evidence="7">Maltose alpha-D-glucosyltransferase</fullName>
    </alternativeName>
</protein>
<dbReference type="InterPro" id="IPR006047">
    <property type="entry name" value="GH13_cat_dom"/>
</dbReference>
<evidence type="ECO:0000256" key="7">
    <source>
        <dbReference type="ARBA" id="ARBA00031378"/>
    </source>
</evidence>
<dbReference type="InterPro" id="IPR045857">
    <property type="entry name" value="O16G_dom_2"/>
</dbReference>
<dbReference type="EC" id="5.4.99.16" evidence="3"/>
<organism evidence="10 11">
    <name type="scientific">Schaalia radingae</name>
    <dbReference type="NCBI Taxonomy" id="131110"/>
    <lineage>
        <taxon>Bacteria</taxon>
        <taxon>Bacillati</taxon>
        <taxon>Actinomycetota</taxon>
        <taxon>Actinomycetes</taxon>
        <taxon>Actinomycetales</taxon>
        <taxon>Actinomycetaceae</taxon>
        <taxon>Schaalia</taxon>
    </lineage>
</organism>
<proteinExistence type="inferred from homology"/>
<feature type="region of interest" description="Disordered" evidence="8">
    <location>
        <begin position="1"/>
        <end position="23"/>
    </location>
</feature>
<name>A0ABY0V8F9_9ACTO</name>
<dbReference type="PANTHER" id="PTHR10357">
    <property type="entry name" value="ALPHA-AMYLASE FAMILY MEMBER"/>
    <property type="match status" value="1"/>
</dbReference>
<evidence type="ECO:0000256" key="6">
    <source>
        <dbReference type="ARBA" id="ARBA00023235"/>
    </source>
</evidence>
<comment type="similarity">
    <text evidence="2">Belongs to the glycosyl hydrolase 13 family. TreS subfamily.</text>
</comment>
<dbReference type="InterPro" id="IPR032091">
    <property type="entry name" value="Malt_amylase-like_C"/>
</dbReference>
<keyword evidence="5" id="KW-0106">Calcium</keyword>
<feature type="compositionally biased region" description="Basic and acidic residues" evidence="8">
    <location>
        <begin position="1"/>
        <end position="11"/>
    </location>
</feature>
<evidence type="ECO:0000256" key="3">
    <source>
        <dbReference type="ARBA" id="ARBA00012619"/>
    </source>
</evidence>
<accession>A0ABY0V8F9</accession>
<dbReference type="NCBIfam" id="TIGR02456">
    <property type="entry name" value="treS_nterm"/>
    <property type="match status" value="1"/>
</dbReference>
<dbReference type="SUPFAM" id="SSF51445">
    <property type="entry name" value="(Trans)glycosidases"/>
    <property type="match status" value="1"/>
</dbReference>
<keyword evidence="11" id="KW-1185">Reference proteome</keyword>
<evidence type="ECO:0000256" key="8">
    <source>
        <dbReference type="SAM" id="MobiDB-lite"/>
    </source>
</evidence>
<keyword evidence="4" id="KW-0479">Metal-binding</keyword>
<dbReference type="Proteomes" id="UP000198976">
    <property type="component" value="Chromosome I"/>
</dbReference>
<dbReference type="InterPro" id="IPR012810">
    <property type="entry name" value="TreS/a-amylase_N"/>
</dbReference>